<dbReference type="Proteomes" id="UP001163321">
    <property type="component" value="Chromosome 3"/>
</dbReference>
<keyword evidence="2" id="KW-1185">Reference proteome</keyword>
<dbReference type="EMBL" id="CM047582">
    <property type="protein sequence ID" value="KAI9916062.1"/>
    <property type="molecule type" value="Genomic_DNA"/>
</dbReference>
<gene>
    <name evidence="1" type="ORF">PsorP6_008461</name>
</gene>
<evidence type="ECO:0000313" key="2">
    <source>
        <dbReference type="Proteomes" id="UP001163321"/>
    </source>
</evidence>
<organism evidence="1 2">
    <name type="scientific">Peronosclerospora sorghi</name>
    <dbReference type="NCBI Taxonomy" id="230839"/>
    <lineage>
        <taxon>Eukaryota</taxon>
        <taxon>Sar</taxon>
        <taxon>Stramenopiles</taxon>
        <taxon>Oomycota</taxon>
        <taxon>Peronosporomycetes</taxon>
        <taxon>Peronosporales</taxon>
        <taxon>Peronosporaceae</taxon>
        <taxon>Peronosclerospora</taxon>
    </lineage>
</organism>
<reference evidence="1 2" key="1">
    <citation type="journal article" date="2022" name="bioRxiv">
        <title>The genome of the oomycete Peronosclerospora sorghi, a cosmopolitan pathogen of maize and sorghum, is inflated with dispersed pseudogenes.</title>
        <authorList>
            <person name="Fletcher K."/>
            <person name="Martin F."/>
            <person name="Isakeit T."/>
            <person name="Cavanaugh K."/>
            <person name="Magill C."/>
            <person name="Michelmore R."/>
        </authorList>
    </citation>
    <scope>NUCLEOTIDE SEQUENCE [LARGE SCALE GENOMIC DNA]</scope>
    <source>
        <strain evidence="1">P6</strain>
    </source>
</reference>
<evidence type="ECO:0000313" key="1">
    <source>
        <dbReference type="EMBL" id="KAI9916062.1"/>
    </source>
</evidence>
<comment type="caution">
    <text evidence="1">The sequence shown here is derived from an EMBL/GenBank/DDBJ whole genome shotgun (WGS) entry which is preliminary data.</text>
</comment>
<sequence length="71" mass="8228">MMRLKKSESILHQLVSARDLVRGTEKQNESRRKVLDTICDENFVTKLDKSIAILEPIEVEVNDFQNNQISL</sequence>
<protein>
    <submittedName>
        <fullName evidence="1">Uncharacterized protein</fullName>
    </submittedName>
</protein>
<accession>A0ACC0WCB2</accession>
<proteinExistence type="predicted"/>
<name>A0ACC0WCB2_9STRA</name>